<feature type="region of interest" description="Disordered" evidence="1">
    <location>
        <begin position="639"/>
        <end position="817"/>
    </location>
</feature>
<name>A0A9P0BV73_CHRIL</name>
<proteinExistence type="predicted"/>
<feature type="compositionally biased region" description="Low complexity" evidence="1">
    <location>
        <begin position="229"/>
        <end position="255"/>
    </location>
</feature>
<organism evidence="2 3">
    <name type="scientific">Chrysodeixis includens</name>
    <name type="common">Soybean looper</name>
    <name type="synonym">Pseudoplusia includens</name>
    <dbReference type="NCBI Taxonomy" id="689277"/>
    <lineage>
        <taxon>Eukaryota</taxon>
        <taxon>Metazoa</taxon>
        <taxon>Ecdysozoa</taxon>
        <taxon>Arthropoda</taxon>
        <taxon>Hexapoda</taxon>
        <taxon>Insecta</taxon>
        <taxon>Pterygota</taxon>
        <taxon>Neoptera</taxon>
        <taxon>Endopterygota</taxon>
        <taxon>Lepidoptera</taxon>
        <taxon>Glossata</taxon>
        <taxon>Ditrysia</taxon>
        <taxon>Noctuoidea</taxon>
        <taxon>Noctuidae</taxon>
        <taxon>Plusiinae</taxon>
        <taxon>Chrysodeixis</taxon>
    </lineage>
</organism>
<feature type="region of interest" description="Disordered" evidence="1">
    <location>
        <begin position="903"/>
        <end position="1061"/>
    </location>
</feature>
<evidence type="ECO:0000256" key="1">
    <source>
        <dbReference type="SAM" id="MobiDB-lite"/>
    </source>
</evidence>
<feature type="region of interest" description="Disordered" evidence="1">
    <location>
        <begin position="223"/>
        <end position="257"/>
    </location>
</feature>
<feature type="compositionally biased region" description="Low complexity" evidence="1">
    <location>
        <begin position="760"/>
        <end position="784"/>
    </location>
</feature>
<feature type="compositionally biased region" description="Polar residues" evidence="1">
    <location>
        <begin position="904"/>
        <end position="919"/>
    </location>
</feature>
<feature type="compositionally biased region" description="Basic residues" evidence="1">
    <location>
        <begin position="920"/>
        <end position="930"/>
    </location>
</feature>
<dbReference type="EMBL" id="LR824021">
    <property type="protein sequence ID" value="CAH0590070.1"/>
    <property type="molecule type" value="Genomic_DNA"/>
</dbReference>
<evidence type="ECO:0000313" key="3">
    <source>
        <dbReference type="Proteomes" id="UP001154114"/>
    </source>
</evidence>
<feature type="compositionally biased region" description="Low complexity" evidence="1">
    <location>
        <begin position="796"/>
        <end position="808"/>
    </location>
</feature>
<dbReference type="OrthoDB" id="8193595at2759"/>
<feature type="compositionally biased region" description="Low complexity" evidence="1">
    <location>
        <begin position="720"/>
        <end position="740"/>
    </location>
</feature>
<protein>
    <submittedName>
        <fullName evidence="2">Uncharacterized protein</fullName>
    </submittedName>
</protein>
<feature type="compositionally biased region" description="Low complexity" evidence="1">
    <location>
        <begin position="943"/>
        <end position="956"/>
    </location>
</feature>
<feature type="compositionally biased region" description="Basic and acidic residues" evidence="1">
    <location>
        <begin position="979"/>
        <end position="992"/>
    </location>
</feature>
<accession>A0A9P0BV73</accession>
<keyword evidence="3" id="KW-1185">Reference proteome</keyword>
<dbReference type="PROSITE" id="PS51257">
    <property type="entry name" value="PROKAR_LIPOPROTEIN"/>
    <property type="match status" value="1"/>
</dbReference>
<feature type="region of interest" description="Disordered" evidence="1">
    <location>
        <begin position="529"/>
        <end position="618"/>
    </location>
</feature>
<feature type="compositionally biased region" description="Basic and acidic residues" evidence="1">
    <location>
        <begin position="603"/>
        <end position="614"/>
    </location>
</feature>
<evidence type="ECO:0000313" key="2">
    <source>
        <dbReference type="EMBL" id="CAH0590070.1"/>
    </source>
</evidence>
<feature type="compositionally biased region" description="Polar residues" evidence="1">
    <location>
        <begin position="653"/>
        <end position="666"/>
    </location>
</feature>
<feature type="compositionally biased region" description="Basic residues" evidence="1">
    <location>
        <begin position="785"/>
        <end position="794"/>
    </location>
</feature>
<feature type="compositionally biased region" description="Polar residues" evidence="1">
    <location>
        <begin position="545"/>
        <end position="554"/>
    </location>
</feature>
<reference evidence="2" key="1">
    <citation type="submission" date="2021-12" db="EMBL/GenBank/DDBJ databases">
        <authorList>
            <person name="King R."/>
        </authorList>
    </citation>
    <scope>NUCLEOTIDE SEQUENCE</scope>
</reference>
<dbReference type="Proteomes" id="UP001154114">
    <property type="component" value="Chromosome 18"/>
</dbReference>
<sequence length="1178" mass="133573">MFILRTFSSVKMNDLRLWVFAATLQTLLLSASCINRRSMASQGGVSKGGWRPVVGSGGLLYGQFGTAPLHSQHYKIPVPVIDQYQYQSSSRPIATKDVNKLTSIAQSYRPTTLRTVQAASAGPAINQPINTYHNPFAFQNNGFSNYKFIQNFPVDGVLVRNPHNPFGARPVYTKFPTKMKQNNPFQNPMIHQLTNIQPIQFGQYQAGKPLDLYGKPIDSYARPAENKKQQQQQQQQQKQQQQHQQQHQQQQQQQQLASGTEIFKPEVYKLPDSAAAPQSVSQQQVKTAQQQGLVGLPNIVNPYSQYSFQDTVFPPSILGSFGQFGVQPVKGSPVYQLPVTKTTYLPPQPAKQTIFNSFSYSPNYKTTPTIFDSTTPRLPTTQNQIHYATTYSDFKITPTPQTKVYVPPKIDPNAGAKDNFKPSPQDPFIKNHPSDYNKVSVTTYNPVTQTTTLSNNFYDYNFPAHQNQQGQINHEPQNFNYEKKKHRIHDSLAAGGNQQSSQQYINAPLKSDLENAHNSPYQATYEVTEANDADSNSQSSATPWLLTSQSYDNQKTTEESVKLQDYSDSLSRPGPTAVSDLPEEYSIVTEADKGHENSLSYDNKVESQSRRPVGDDFEPIGKHKLKDYYYKVSTPAYDDYSTSRRTKKPNESAKYTATQETTTAFNNDKDQNGDIQVEALPTLPPNKHFKRPGTPERKRNKIRRRRPPLANINRNKEETTSTSSTRSSTYSSSTEPTTTTDAEEHTIKPRVRPTKSQPNLTTPTVTTDLTTSALPTVTPTVPTIIKKKLAHRRPVTTPADKPETTTTASTRDDVSKDTQIMKIANRPNYPKINFDFKNDFSHKQDEKDTPTSDISVSLSDTLKAAAEHEQGFSFHKDVKPIEAKLEPVRSWETTTEYYKEEANYDTTTPRAEVTTTGRSQRPRLRNKYNRTRFNVKDYRNRLSSTTSTTEKTTESTPKIRFPQRRVPYNENVSNDNDNTTERKRFTPKEPRLKPSNNENNEPTEREIHTTRPHRQRQTTENVEATTIKVSARIRSGQRRPRPTEEPVETTSPTTVHSKRPLRKKIKDSDIGESVQDVSVTDTTVYDRNEITSERTRSESAIMKIADKKHQDHLEHLFEHSKRVSDLTLAASKDYNKPGMFKTVASNSRRIPNYFTIATDDPILPIEAFFPQLNQKKES</sequence>
<feature type="compositionally biased region" description="Basic residues" evidence="1">
    <location>
        <begin position="698"/>
        <end position="707"/>
    </location>
</feature>
<gene>
    <name evidence="2" type="ORF">CINC_LOCUS4657</name>
</gene>
<dbReference type="AlphaFoldDB" id="A0A9P0BV73"/>